<dbReference type="AlphaFoldDB" id="A0A0V0SG80"/>
<feature type="transmembrane region" description="Helical" evidence="1">
    <location>
        <begin position="47"/>
        <end position="70"/>
    </location>
</feature>
<keyword evidence="1" id="KW-0472">Membrane</keyword>
<accession>A0A0V0SG80</accession>
<protein>
    <submittedName>
        <fullName evidence="2">Uncharacterized protein</fullName>
    </submittedName>
</protein>
<proteinExistence type="predicted"/>
<sequence>MIRPRVGSGIVIISSTCCCPLIIWSDCIQSIIILRCYVILWHDKCHFLDILVDIFALFVSMQLSLDFIAVSRQINKSICRLCTSILVFRL</sequence>
<dbReference type="OrthoDB" id="10554701at2759"/>
<organism evidence="2 3">
    <name type="scientific">Trichinella nelsoni</name>
    <dbReference type="NCBI Taxonomy" id="6336"/>
    <lineage>
        <taxon>Eukaryota</taxon>
        <taxon>Metazoa</taxon>
        <taxon>Ecdysozoa</taxon>
        <taxon>Nematoda</taxon>
        <taxon>Enoplea</taxon>
        <taxon>Dorylaimia</taxon>
        <taxon>Trichinellida</taxon>
        <taxon>Trichinellidae</taxon>
        <taxon>Trichinella</taxon>
    </lineage>
</organism>
<comment type="caution">
    <text evidence="2">The sequence shown here is derived from an EMBL/GenBank/DDBJ whole genome shotgun (WGS) entry which is preliminary data.</text>
</comment>
<name>A0A0V0SG80_9BILA</name>
<keyword evidence="3" id="KW-1185">Reference proteome</keyword>
<keyword evidence="1" id="KW-1133">Transmembrane helix</keyword>
<feature type="transmembrane region" description="Helical" evidence="1">
    <location>
        <begin position="21"/>
        <end position="41"/>
    </location>
</feature>
<evidence type="ECO:0000256" key="1">
    <source>
        <dbReference type="SAM" id="Phobius"/>
    </source>
</evidence>
<evidence type="ECO:0000313" key="2">
    <source>
        <dbReference type="EMBL" id="KRX25789.1"/>
    </source>
</evidence>
<dbReference type="EMBL" id="JYDL01000010">
    <property type="protein sequence ID" value="KRX25789.1"/>
    <property type="molecule type" value="Genomic_DNA"/>
</dbReference>
<dbReference type="Proteomes" id="UP000054630">
    <property type="component" value="Unassembled WGS sequence"/>
</dbReference>
<gene>
    <name evidence="2" type="ORF">T07_7993</name>
</gene>
<evidence type="ECO:0000313" key="3">
    <source>
        <dbReference type="Proteomes" id="UP000054630"/>
    </source>
</evidence>
<reference evidence="2 3" key="1">
    <citation type="submission" date="2015-01" db="EMBL/GenBank/DDBJ databases">
        <title>Evolution of Trichinella species and genotypes.</title>
        <authorList>
            <person name="Korhonen P.K."/>
            <person name="Edoardo P."/>
            <person name="Giuseppe L.R."/>
            <person name="Gasser R.B."/>
        </authorList>
    </citation>
    <scope>NUCLEOTIDE SEQUENCE [LARGE SCALE GENOMIC DNA]</scope>
    <source>
        <strain evidence="2">ISS37</strain>
    </source>
</reference>
<keyword evidence="1" id="KW-0812">Transmembrane</keyword>